<dbReference type="EMBL" id="SRLO01000058">
    <property type="protein sequence ID" value="TNN80083.1"/>
    <property type="molecule type" value="Genomic_DNA"/>
</dbReference>
<comment type="caution">
    <text evidence="1">The sequence shown here is derived from an EMBL/GenBank/DDBJ whole genome shotgun (WGS) entry which is preliminary data.</text>
</comment>
<keyword evidence="2" id="KW-1185">Reference proteome</keyword>
<name>A0A4Z2ISB2_9TELE</name>
<gene>
    <name evidence="1" type="ORF">EYF80_009735</name>
</gene>
<reference evidence="1 2" key="1">
    <citation type="submission" date="2019-03" db="EMBL/GenBank/DDBJ databases">
        <title>First draft genome of Liparis tanakae, snailfish: a comprehensive survey of snailfish specific genes.</title>
        <authorList>
            <person name="Kim W."/>
            <person name="Song I."/>
            <person name="Jeong J.-H."/>
            <person name="Kim D."/>
            <person name="Kim S."/>
            <person name="Ryu S."/>
            <person name="Song J.Y."/>
            <person name="Lee S.K."/>
        </authorList>
    </citation>
    <scope>NUCLEOTIDE SEQUENCE [LARGE SCALE GENOMIC DNA]</scope>
    <source>
        <tissue evidence="1">Muscle</tissue>
    </source>
</reference>
<accession>A0A4Z2ISB2</accession>
<evidence type="ECO:0000313" key="2">
    <source>
        <dbReference type="Proteomes" id="UP000314294"/>
    </source>
</evidence>
<dbReference type="AlphaFoldDB" id="A0A4Z2ISB2"/>
<proteinExistence type="predicted"/>
<dbReference type="Proteomes" id="UP000314294">
    <property type="component" value="Unassembled WGS sequence"/>
</dbReference>
<protein>
    <submittedName>
        <fullName evidence="1">Uncharacterized protein</fullName>
    </submittedName>
</protein>
<evidence type="ECO:0000313" key="1">
    <source>
        <dbReference type="EMBL" id="TNN80083.1"/>
    </source>
</evidence>
<sequence length="102" mass="10987">MTGTAYICGGDVEPLAGEYPSDPDGQLIARQYNKTPATEDPHSGNSGQLLDWTGQLLFEEKGKIRLRSGGSVSDAVPEEAAMAAELKRKLASSKYQTTQQRT</sequence>
<organism evidence="1 2">
    <name type="scientific">Liparis tanakae</name>
    <name type="common">Tanaka's snailfish</name>
    <dbReference type="NCBI Taxonomy" id="230148"/>
    <lineage>
        <taxon>Eukaryota</taxon>
        <taxon>Metazoa</taxon>
        <taxon>Chordata</taxon>
        <taxon>Craniata</taxon>
        <taxon>Vertebrata</taxon>
        <taxon>Euteleostomi</taxon>
        <taxon>Actinopterygii</taxon>
        <taxon>Neopterygii</taxon>
        <taxon>Teleostei</taxon>
        <taxon>Neoteleostei</taxon>
        <taxon>Acanthomorphata</taxon>
        <taxon>Eupercaria</taxon>
        <taxon>Perciformes</taxon>
        <taxon>Cottioidei</taxon>
        <taxon>Cottales</taxon>
        <taxon>Liparidae</taxon>
        <taxon>Liparis</taxon>
    </lineage>
</organism>